<evidence type="ECO:0000259" key="9">
    <source>
        <dbReference type="PROSITE" id="PS50166"/>
    </source>
</evidence>
<name>A0AAV5RKZ0_STABA</name>
<dbReference type="SMART" id="SM00913">
    <property type="entry name" value="IBN_N"/>
    <property type="match status" value="1"/>
</dbReference>
<comment type="caution">
    <text evidence="10">The sequence shown here is derived from an EMBL/GenBank/DDBJ whole genome shotgun (WGS) entry which is preliminary data.</text>
</comment>
<evidence type="ECO:0000256" key="7">
    <source>
        <dbReference type="ARBA" id="ARBA00079884"/>
    </source>
</evidence>
<dbReference type="GO" id="GO:0006606">
    <property type="term" value="P:protein import into nucleus"/>
    <property type="evidence" value="ECO:0007669"/>
    <property type="project" value="InterPro"/>
</dbReference>
<accession>A0AAV5RKZ0</accession>
<dbReference type="InterPro" id="IPR001494">
    <property type="entry name" value="Importin-beta_N"/>
</dbReference>
<evidence type="ECO:0000256" key="3">
    <source>
        <dbReference type="ARBA" id="ARBA00022448"/>
    </source>
</evidence>
<comment type="similarity">
    <text evidence="2">Belongs to the importin beta family. Importin beta-1 subfamily.</text>
</comment>
<dbReference type="GO" id="GO:0005737">
    <property type="term" value="C:cytoplasm"/>
    <property type="evidence" value="ECO:0007669"/>
    <property type="project" value="UniProtKB-SubCell"/>
</dbReference>
<keyword evidence="6" id="KW-0653">Protein transport</keyword>
<dbReference type="Pfam" id="PF25574">
    <property type="entry name" value="TPR_IMB1"/>
    <property type="match status" value="1"/>
</dbReference>
<evidence type="ECO:0000313" key="11">
    <source>
        <dbReference type="Proteomes" id="UP001362899"/>
    </source>
</evidence>
<sequence length="870" mass="95652">MEVQELLQTAASAVVGNDVRAAAAEQLQIASREHFGPYMTTLAKILSTESEASLEVRMLAALAMKNELTAKNDREKRNKSERWVAGTLTSEEKQQIKTTALNALAYLNNGVASTAAQLVAAIATIELPRGEWSDLTVLLVGMTSPDQQSSFKKAALTTIGYICEAANPADAKLEEQMNGFLTAIVQAAQKSEPDGSVRLAAINALYNSLEYIKNNFAREGERNLIMMTICEATQNTDDELQSATFGCLAKVMNLYYEYMQPYMEQALFALTVEGMRSDHDSVKCMAIEFWNTVSDVEFELQYAEDDGPPSTLQSFHFVSQAVEQVLPTILKLLVKEDQDQDEDEWNSTMAAGTCVELMAKTAGDSVLDIVMTFVGPMIQSAKWNEREAAVMAFGSSLDGPNRERLVAIVHGSLQPLCAMIKDSCLSVRETVAWCLGRIADYVISGFDSEQTLQTILEAVVLGLSDDSKVVTHCCWAIMNLSEQLNPIPHTSTSSLSPFYEVLLSTLMQTSNRMDNEHSARTSAYEALSSLIIYAPNDVLHFVMGCSSACDVRMRQSLEFQNQVVSVDDRQNVEELQINLLGLLTSIIRRVENQVASSADSIMELLGEFLNRKFPNSLVEDDVFIAIGAIAASVGEYFGKYVAVLVPYIVAALKETEFSISGTAVGLITDITHALGDNIEPYVQGFMSELSKIITNYDSVRPDLIPPTLSCIGDLAAAAAMFGSFDIFLAEVERIITEIAQNTQFTSDANIEYQIHVAKVKEAIVDAQVGILAGYRDAPDKLKPYIPLIFSYLKSLREDPVMTQLASSSLVRTIVGIIGDIGSMYPDKQFKGLFQEPWVTNIIEEAIANVDSYDSARTGQYARDEQRFQLS</sequence>
<dbReference type="SUPFAM" id="SSF48371">
    <property type="entry name" value="ARM repeat"/>
    <property type="match status" value="1"/>
</dbReference>
<evidence type="ECO:0000256" key="6">
    <source>
        <dbReference type="ARBA" id="ARBA00022927"/>
    </source>
</evidence>
<evidence type="ECO:0000313" key="10">
    <source>
        <dbReference type="EMBL" id="GMM52216.1"/>
    </source>
</evidence>
<dbReference type="Pfam" id="PF03810">
    <property type="entry name" value="IBN_N"/>
    <property type="match status" value="1"/>
</dbReference>
<dbReference type="GO" id="GO:0005634">
    <property type="term" value="C:nucleus"/>
    <property type="evidence" value="ECO:0007669"/>
    <property type="project" value="UniProtKB-ARBA"/>
</dbReference>
<dbReference type="FunFam" id="1.25.10.10:FF:000027">
    <property type="entry name" value="Importin subunit beta-1"/>
    <property type="match status" value="1"/>
</dbReference>
<dbReference type="InterPro" id="IPR040122">
    <property type="entry name" value="Importin_beta"/>
</dbReference>
<dbReference type="AlphaFoldDB" id="A0AAV5RKZ0"/>
<feature type="domain" description="Importin N-terminal" evidence="9">
    <location>
        <begin position="23"/>
        <end position="106"/>
    </location>
</feature>
<keyword evidence="5" id="KW-0677">Repeat</keyword>
<comment type="subcellular location">
    <subcellularLocation>
        <location evidence="1">Cytoplasm</location>
    </subcellularLocation>
</comment>
<dbReference type="Pfam" id="PF13513">
    <property type="entry name" value="HEAT_EZ"/>
    <property type="match status" value="1"/>
</dbReference>
<reference evidence="10 11" key="1">
    <citation type="journal article" date="2023" name="Elife">
        <title>Identification of key yeast species and microbe-microbe interactions impacting larval growth of Drosophila in the wild.</title>
        <authorList>
            <person name="Mure A."/>
            <person name="Sugiura Y."/>
            <person name="Maeda R."/>
            <person name="Honda K."/>
            <person name="Sakurai N."/>
            <person name="Takahashi Y."/>
            <person name="Watada M."/>
            <person name="Katoh T."/>
            <person name="Gotoh A."/>
            <person name="Gotoh Y."/>
            <person name="Taniguchi I."/>
            <person name="Nakamura K."/>
            <person name="Hayashi T."/>
            <person name="Katayama T."/>
            <person name="Uemura T."/>
            <person name="Hattori Y."/>
        </authorList>
    </citation>
    <scope>NUCLEOTIDE SEQUENCE [LARGE SCALE GENOMIC DNA]</scope>
    <source>
        <strain evidence="10 11">SB-73</strain>
    </source>
</reference>
<evidence type="ECO:0000256" key="5">
    <source>
        <dbReference type="ARBA" id="ARBA00022737"/>
    </source>
</evidence>
<dbReference type="EMBL" id="BTGC01000008">
    <property type="protein sequence ID" value="GMM52216.1"/>
    <property type="molecule type" value="Genomic_DNA"/>
</dbReference>
<evidence type="ECO:0000256" key="8">
    <source>
        <dbReference type="ARBA" id="ARBA00083566"/>
    </source>
</evidence>
<dbReference type="Gene3D" id="1.25.10.10">
    <property type="entry name" value="Leucine-rich Repeat Variant"/>
    <property type="match status" value="1"/>
</dbReference>
<dbReference type="GO" id="GO:0031267">
    <property type="term" value="F:small GTPase binding"/>
    <property type="evidence" value="ECO:0007669"/>
    <property type="project" value="InterPro"/>
</dbReference>
<proteinExistence type="inferred from homology"/>
<organism evidence="10 11">
    <name type="scientific">Starmerella bacillaris</name>
    <name type="common">Yeast</name>
    <name type="synonym">Candida zemplinina</name>
    <dbReference type="NCBI Taxonomy" id="1247836"/>
    <lineage>
        <taxon>Eukaryota</taxon>
        <taxon>Fungi</taxon>
        <taxon>Dikarya</taxon>
        <taxon>Ascomycota</taxon>
        <taxon>Saccharomycotina</taxon>
        <taxon>Dipodascomycetes</taxon>
        <taxon>Dipodascales</taxon>
        <taxon>Trichomonascaceae</taxon>
        <taxon>Starmerella</taxon>
    </lineage>
</organism>
<dbReference type="InterPro" id="IPR011989">
    <property type="entry name" value="ARM-like"/>
</dbReference>
<evidence type="ECO:0000256" key="1">
    <source>
        <dbReference type="ARBA" id="ARBA00004496"/>
    </source>
</evidence>
<dbReference type="InterPro" id="IPR058584">
    <property type="entry name" value="IMB1_TNPO1-like_TPR"/>
</dbReference>
<evidence type="ECO:0000256" key="2">
    <source>
        <dbReference type="ARBA" id="ARBA00010907"/>
    </source>
</evidence>
<evidence type="ECO:0000256" key="4">
    <source>
        <dbReference type="ARBA" id="ARBA00022490"/>
    </source>
</evidence>
<gene>
    <name evidence="10" type="ORF">DASB73_031790</name>
</gene>
<dbReference type="PANTHER" id="PTHR10527">
    <property type="entry name" value="IMPORTIN BETA"/>
    <property type="match status" value="1"/>
</dbReference>
<keyword evidence="11" id="KW-1185">Reference proteome</keyword>
<dbReference type="PROSITE" id="PS50166">
    <property type="entry name" value="IMPORTIN_B_NT"/>
    <property type="match status" value="1"/>
</dbReference>
<keyword evidence="3" id="KW-0813">Transport</keyword>
<dbReference type="InterPro" id="IPR016024">
    <property type="entry name" value="ARM-type_fold"/>
</dbReference>
<protein>
    <recommendedName>
        <fullName evidence="7">Importin-95</fullName>
    </recommendedName>
    <alternativeName>
        <fullName evidence="8">Karyopherin-95</fullName>
    </alternativeName>
</protein>
<keyword evidence="4" id="KW-0963">Cytoplasm</keyword>
<dbReference type="Proteomes" id="UP001362899">
    <property type="component" value="Unassembled WGS sequence"/>
</dbReference>